<name>A0A1X0BQU9_MYCCF</name>
<evidence type="ECO:0000313" key="1">
    <source>
        <dbReference type="EMBL" id="BBY45411.1"/>
    </source>
</evidence>
<dbReference type="STRING" id="1249101.BST21_16410"/>
<protein>
    <submittedName>
        <fullName evidence="1">Uncharacterized protein</fullName>
    </submittedName>
</protein>
<sequence length="439" mass="48124">MRAYAAGVHVWRKFLGGLIARAVSLRDVLAFIVRHEWLFAVSVTGAILGLLPLLPLPRLQVVQVGIGVLGLGVTLVLLVRDVRAVFDKHSPWEFGDALPLFPPEITVRDPGLPLTVRMARGTMSTSAHVNRAIADWNPAIDWRTDEFRLEGLLQERAPAMVFRTTRGKYRYNSLCVRMESDLDEHTVGEPLPVVLRPARYFDGLCSNMLTPWNISHHGVPWHFREEYLLTPSTAGESVVVPLSVSALANLLGVSTLAMTTDDFLVLPLQSEASSSSARLLAPSGSGSLEPRDLSDSAASTLLRGVERELREECGLTRSDIAGSRLIGFGRWLEHGGKPEFIALTALTIEAGAIRRKPKWAELSEAVWTQSVAVVPLCESSRIADPYTEPGSVTAMVTGDYSLYGSASVPLEFAVRCLIDTLQQRPSTVSELRSLVRKIE</sequence>
<dbReference type="KEGG" id="mcee:MCEL_37060"/>
<accession>A0A1X0BQU9</accession>
<evidence type="ECO:0000313" key="2">
    <source>
        <dbReference type="Proteomes" id="UP000466431"/>
    </source>
</evidence>
<keyword evidence="2" id="KW-1185">Reference proteome</keyword>
<dbReference type="OrthoDB" id="5147270at2"/>
<dbReference type="RefSeq" id="WP_083004611.1">
    <property type="nucleotide sequence ID" value="NZ_AP022591.1"/>
</dbReference>
<organism evidence="1 2">
    <name type="scientific">Mycolicibacterium celeriflavum</name>
    <name type="common">Mycobacterium celeriflavum</name>
    <dbReference type="NCBI Taxonomy" id="1249101"/>
    <lineage>
        <taxon>Bacteria</taxon>
        <taxon>Bacillati</taxon>
        <taxon>Actinomycetota</taxon>
        <taxon>Actinomycetes</taxon>
        <taxon>Mycobacteriales</taxon>
        <taxon>Mycobacteriaceae</taxon>
        <taxon>Mycolicibacterium</taxon>
    </lineage>
</organism>
<gene>
    <name evidence="1" type="ORF">MCEL_37060</name>
</gene>
<dbReference type="AlphaFoldDB" id="A0A1X0BQU9"/>
<proteinExistence type="predicted"/>
<dbReference type="EMBL" id="AP022591">
    <property type="protein sequence ID" value="BBY45411.1"/>
    <property type="molecule type" value="Genomic_DNA"/>
</dbReference>
<reference evidence="1 2" key="1">
    <citation type="journal article" date="2019" name="Emerg. Microbes Infect.">
        <title>Comprehensive subspecies identification of 175 nontuberculous mycobacteria species based on 7547 genomic profiles.</title>
        <authorList>
            <person name="Matsumoto Y."/>
            <person name="Kinjo T."/>
            <person name="Motooka D."/>
            <person name="Nabeya D."/>
            <person name="Jung N."/>
            <person name="Uechi K."/>
            <person name="Horii T."/>
            <person name="Iida T."/>
            <person name="Fujita J."/>
            <person name="Nakamura S."/>
        </authorList>
    </citation>
    <scope>NUCLEOTIDE SEQUENCE [LARGE SCALE GENOMIC DNA]</scope>
    <source>
        <strain evidence="1 2">JCM 18439</strain>
    </source>
</reference>
<dbReference type="Proteomes" id="UP000466431">
    <property type="component" value="Chromosome"/>
</dbReference>